<dbReference type="EMBL" id="KN881646">
    <property type="protein sequence ID" value="KIY52001.1"/>
    <property type="molecule type" value="Genomic_DNA"/>
</dbReference>
<sequence length="200" mass="22179">MSVLSPSSTAFSIRAGRGIWGQPVIGCGCAIVAIKGPSWSEVPSRTHSFEQHEGLSTFSAVALFSCLISNAVAQNIITPAENAALPDNESLAFNYTRDRYYGQTSASITPYNASIEPSGVDYYTAMLTPQFEDFQEKVGQYQLVVLEACTVYPADITEFYVFVNKVHLTGSPYQCQTRRAFKFFECREYSIIYSHENTDV</sequence>
<evidence type="ECO:0000313" key="2">
    <source>
        <dbReference type="Proteomes" id="UP000054144"/>
    </source>
</evidence>
<name>A0A0D7AL20_9AGAR</name>
<dbReference type="AlphaFoldDB" id="A0A0D7AL20"/>
<gene>
    <name evidence="1" type="ORF">FISHEDRAFT_56239</name>
</gene>
<reference evidence="1 2" key="1">
    <citation type="journal article" date="2015" name="Fungal Genet. Biol.">
        <title>Evolution of novel wood decay mechanisms in Agaricales revealed by the genome sequences of Fistulina hepatica and Cylindrobasidium torrendii.</title>
        <authorList>
            <person name="Floudas D."/>
            <person name="Held B.W."/>
            <person name="Riley R."/>
            <person name="Nagy L.G."/>
            <person name="Koehler G."/>
            <person name="Ransdell A.S."/>
            <person name="Younus H."/>
            <person name="Chow J."/>
            <person name="Chiniquy J."/>
            <person name="Lipzen A."/>
            <person name="Tritt A."/>
            <person name="Sun H."/>
            <person name="Haridas S."/>
            <person name="LaButti K."/>
            <person name="Ohm R.A."/>
            <person name="Kues U."/>
            <person name="Blanchette R.A."/>
            <person name="Grigoriev I.V."/>
            <person name="Minto R.E."/>
            <person name="Hibbett D.S."/>
        </authorList>
    </citation>
    <scope>NUCLEOTIDE SEQUENCE [LARGE SCALE GENOMIC DNA]</scope>
    <source>
        <strain evidence="1 2">ATCC 64428</strain>
    </source>
</reference>
<organism evidence="1 2">
    <name type="scientific">Fistulina hepatica ATCC 64428</name>
    <dbReference type="NCBI Taxonomy" id="1128425"/>
    <lineage>
        <taxon>Eukaryota</taxon>
        <taxon>Fungi</taxon>
        <taxon>Dikarya</taxon>
        <taxon>Basidiomycota</taxon>
        <taxon>Agaricomycotina</taxon>
        <taxon>Agaricomycetes</taxon>
        <taxon>Agaricomycetidae</taxon>
        <taxon>Agaricales</taxon>
        <taxon>Fistulinaceae</taxon>
        <taxon>Fistulina</taxon>
    </lineage>
</organism>
<keyword evidence="2" id="KW-1185">Reference proteome</keyword>
<proteinExistence type="predicted"/>
<dbReference type="Proteomes" id="UP000054144">
    <property type="component" value="Unassembled WGS sequence"/>
</dbReference>
<evidence type="ECO:0000313" key="1">
    <source>
        <dbReference type="EMBL" id="KIY52001.1"/>
    </source>
</evidence>
<protein>
    <submittedName>
        <fullName evidence="1">Uncharacterized protein</fullName>
    </submittedName>
</protein>
<accession>A0A0D7AL20</accession>